<dbReference type="RefSeq" id="WP_134257791.1">
    <property type="nucleotide sequence ID" value="NZ_SNSG01000106.1"/>
</dbReference>
<evidence type="ECO:0000256" key="4">
    <source>
        <dbReference type="SAM" id="MobiDB-lite"/>
    </source>
</evidence>
<comment type="caution">
    <text evidence="2">Lacks conserved residue(s) required for the propagation of feature annotation.</text>
</comment>
<dbReference type="PANTHER" id="PTHR10302">
    <property type="entry name" value="SINGLE-STRANDED DNA-BINDING PROTEIN"/>
    <property type="match status" value="1"/>
</dbReference>
<dbReference type="PROSITE" id="PS50935">
    <property type="entry name" value="SSB"/>
    <property type="match status" value="1"/>
</dbReference>
<sequence length="146" mass="15951">MGSINKQIILGRLTADAEGRSMPGGGMVANLRIVTYERYQERASGDWKEFADYHRVSVFGAPAELARTLKKDTEVYVEGRTRTRKYQQDGQDRYITEVVANVIFPTGEAADREREAAQPSPAPSRSTASANGQAVGGGDPEIEAPF</sequence>
<dbReference type="InterPro" id="IPR011344">
    <property type="entry name" value="ssDNA-bd"/>
</dbReference>
<dbReference type="EMBL" id="SNSQ01000092">
    <property type="protein sequence ID" value="TEU32946.1"/>
    <property type="molecule type" value="Genomic_DNA"/>
</dbReference>
<dbReference type="NCBIfam" id="TIGR00621">
    <property type="entry name" value="ssb"/>
    <property type="match status" value="1"/>
</dbReference>
<gene>
    <name evidence="5" type="primary">ssb</name>
    <name evidence="5" type="ORF">E3D37_42010</name>
</gene>
<dbReference type="CDD" id="cd04496">
    <property type="entry name" value="SSB_OBF"/>
    <property type="match status" value="1"/>
</dbReference>
<dbReference type="GO" id="GO:0006260">
    <property type="term" value="P:DNA replication"/>
    <property type="evidence" value="ECO:0007669"/>
    <property type="project" value="InterPro"/>
</dbReference>
<dbReference type="InterPro" id="IPR000424">
    <property type="entry name" value="Primosome_PriB/ssb"/>
</dbReference>
<comment type="caution">
    <text evidence="5">The sequence shown here is derived from an EMBL/GenBank/DDBJ whole genome shotgun (WGS) entry which is preliminary data.</text>
</comment>
<evidence type="ECO:0000313" key="5">
    <source>
        <dbReference type="EMBL" id="TEU32946.1"/>
    </source>
</evidence>
<proteinExistence type="inferred from homology"/>
<comment type="subunit">
    <text evidence="2">Homotetramer.</text>
</comment>
<dbReference type="GO" id="GO:0009295">
    <property type="term" value="C:nucleoid"/>
    <property type="evidence" value="ECO:0007669"/>
    <property type="project" value="TreeGrafter"/>
</dbReference>
<evidence type="ECO:0000256" key="2">
    <source>
        <dbReference type="HAMAP-Rule" id="MF_00984"/>
    </source>
</evidence>
<feature type="compositionally biased region" description="Low complexity" evidence="4">
    <location>
        <begin position="117"/>
        <end position="130"/>
    </location>
</feature>
<feature type="region of interest" description="Disordered" evidence="4">
    <location>
        <begin position="106"/>
        <end position="146"/>
    </location>
</feature>
<dbReference type="PANTHER" id="PTHR10302:SF27">
    <property type="entry name" value="SINGLE-STRANDED DNA-BINDING PROTEIN"/>
    <property type="match status" value="1"/>
</dbReference>
<dbReference type="GO" id="GO:0003697">
    <property type="term" value="F:single-stranded DNA binding"/>
    <property type="evidence" value="ECO:0007669"/>
    <property type="project" value="UniProtKB-UniRule"/>
</dbReference>
<organism evidence="5 6">
    <name type="scientific">Burkholderia cepacia</name>
    <name type="common">Pseudomonas cepacia</name>
    <dbReference type="NCBI Taxonomy" id="292"/>
    <lineage>
        <taxon>Bacteria</taxon>
        <taxon>Pseudomonadati</taxon>
        <taxon>Pseudomonadota</taxon>
        <taxon>Betaproteobacteria</taxon>
        <taxon>Burkholderiales</taxon>
        <taxon>Burkholderiaceae</taxon>
        <taxon>Burkholderia</taxon>
        <taxon>Burkholderia cepacia complex</taxon>
    </lineage>
</organism>
<dbReference type="AlphaFoldDB" id="A0AAX2RBJ9"/>
<dbReference type="InterPro" id="IPR012340">
    <property type="entry name" value="NA-bd_OB-fold"/>
</dbReference>
<dbReference type="Proteomes" id="UP000298234">
    <property type="component" value="Unassembled WGS sequence"/>
</dbReference>
<evidence type="ECO:0000313" key="6">
    <source>
        <dbReference type="Proteomes" id="UP000298234"/>
    </source>
</evidence>
<dbReference type="Gene3D" id="2.40.50.140">
    <property type="entry name" value="Nucleic acid-binding proteins"/>
    <property type="match status" value="1"/>
</dbReference>
<reference evidence="5 6" key="1">
    <citation type="submission" date="2019-03" db="EMBL/GenBank/DDBJ databases">
        <title>Burkholderia cepacia outbreak.</title>
        <authorList>
            <person name="Farzana R."/>
            <person name="Walsh T.R."/>
        </authorList>
    </citation>
    <scope>NUCLEOTIDE SEQUENCE [LARGE SCALE GENOMIC DNA]</scope>
    <source>
        <strain evidence="6">d13</strain>
    </source>
</reference>
<accession>A0AAX2RBJ9</accession>
<keyword evidence="1 2" id="KW-0238">DNA-binding</keyword>
<name>A0AAX2RBJ9_BURCE</name>
<dbReference type="HAMAP" id="MF_00984">
    <property type="entry name" value="SSB"/>
    <property type="match status" value="1"/>
</dbReference>
<evidence type="ECO:0000256" key="3">
    <source>
        <dbReference type="PIRNR" id="PIRNR002070"/>
    </source>
</evidence>
<dbReference type="SUPFAM" id="SSF50249">
    <property type="entry name" value="Nucleic acid-binding proteins"/>
    <property type="match status" value="1"/>
</dbReference>
<protein>
    <recommendedName>
        <fullName evidence="2 3">Single-stranded DNA-binding protein</fullName>
        <shortName evidence="2">SSB</shortName>
    </recommendedName>
</protein>
<dbReference type="PIRSF" id="PIRSF002070">
    <property type="entry name" value="SSB"/>
    <property type="match status" value="1"/>
</dbReference>
<dbReference type="Pfam" id="PF00436">
    <property type="entry name" value="SSB"/>
    <property type="match status" value="1"/>
</dbReference>
<evidence type="ECO:0000256" key="1">
    <source>
        <dbReference type="ARBA" id="ARBA00023125"/>
    </source>
</evidence>